<feature type="compositionally biased region" description="Basic and acidic residues" evidence="1">
    <location>
        <begin position="59"/>
        <end position="76"/>
    </location>
</feature>
<feature type="region of interest" description="Disordered" evidence="1">
    <location>
        <begin position="144"/>
        <end position="310"/>
    </location>
</feature>
<dbReference type="GO" id="GO:0045202">
    <property type="term" value="C:synapse"/>
    <property type="evidence" value="ECO:0007669"/>
    <property type="project" value="TreeGrafter"/>
</dbReference>
<evidence type="ECO:0000256" key="2">
    <source>
        <dbReference type="SAM" id="Phobius"/>
    </source>
</evidence>
<keyword evidence="6" id="KW-1185">Reference proteome</keyword>
<dbReference type="FunCoup" id="A0A6P5LGD6">
    <property type="interactions" value="328"/>
</dbReference>
<feature type="signal peptide" evidence="3">
    <location>
        <begin position="1"/>
        <end position="36"/>
    </location>
</feature>
<keyword evidence="2" id="KW-1133">Transmembrane helix</keyword>
<feature type="compositionally biased region" description="Basic and acidic residues" evidence="1">
    <location>
        <begin position="281"/>
        <end position="291"/>
    </location>
</feature>
<keyword evidence="3" id="KW-0732">Signal</keyword>
<feature type="chain" id="PRO_5027699987" evidence="3">
    <location>
        <begin position="37"/>
        <end position="610"/>
    </location>
</feature>
<dbReference type="Proteomes" id="UP000515140">
    <property type="component" value="Unplaced"/>
</dbReference>
<dbReference type="GeneID" id="110216932"/>
<dbReference type="InterPro" id="IPR009505">
    <property type="entry name" value="Neural_ProG_Cyt"/>
</dbReference>
<keyword evidence="2" id="KW-0472">Membrane</keyword>
<name>A0A6P5LGD6_PHACI</name>
<feature type="domain" description="CSPG5 sulphate attachment" evidence="4">
    <location>
        <begin position="63"/>
        <end position="327"/>
    </location>
</feature>
<sequence>MGRAGRAGVGGPVRRRRLLLLLLGAVLILAARLAGAAPGSPALGDAPLAVGERGGPETQKSRRERALRANDTRQEEGAGEDEEAALSEGRAGRGEDEAGPCWDCPPGTTVRVGALSEEALLEASAAVTGAAWPEAMTLDLAPENREEAGSGDPQASRATLPGLEEELRQTEVPPSGESWGPASEPVGAKGPPSPTLGGHLSLTLPDSGPKLPDVAHKENPLDLWLSLGSSLPDPHVPATASPPLGTPEPQPSSEIIDIDYYDGLDSDSRGADLGSFPESPDTSHQHIHPGEDAPSWSLTDMYDDFTPFDESDFYPTTSFYELEEEEDDEEEEAAVQDLEDENDQRLPGLTPSTGPGISQPTSRWHAVPPQQTLGVNPDNSITFRPRPGEVVKELTPSENGTVCRSGFVRHNGSCRSVCDLFPSYCHNGGQCYLVENLGAFCRCNTQDYIWHKGMRCESIITDFQVMCVAVGTAALVLLLLFMMTVFFAKKLYLLKTENSKLRKTNRFRTPSELHNDNFSLSTIAEGSHPNVRKLCNTPRTSSPHARALAYYDNVICQDDSNISHKMQDVLKSCLKEEESFNIQNSMSPKHESNKGDQDDSEVNCLQNNLT</sequence>
<dbReference type="RefSeq" id="XP_020854666.1">
    <property type="nucleotide sequence ID" value="XM_020999007.1"/>
</dbReference>
<dbReference type="Pfam" id="PF06567">
    <property type="entry name" value="Neural_ProG_Cyt"/>
    <property type="match status" value="1"/>
</dbReference>
<dbReference type="GO" id="GO:0048858">
    <property type="term" value="P:cell projection morphogenesis"/>
    <property type="evidence" value="ECO:0007669"/>
    <property type="project" value="TreeGrafter"/>
</dbReference>
<feature type="compositionally biased region" description="Acidic residues" evidence="1">
    <location>
        <begin position="322"/>
        <end position="342"/>
    </location>
</feature>
<reference evidence="7" key="1">
    <citation type="submission" date="2025-08" db="UniProtKB">
        <authorList>
            <consortium name="RefSeq"/>
        </authorList>
    </citation>
    <scope>IDENTIFICATION</scope>
    <source>
        <tissue evidence="7">Spleen</tissue>
    </source>
</reference>
<gene>
    <name evidence="7" type="primary">CSPG5</name>
</gene>
<feature type="domain" description="Neural chondroitin sulphate proteoglycan cytoplasmic" evidence="5">
    <location>
        <begin position="491"/>
        <end position="609"/>
    </location>
</feature>
<dbReference type="Pfam" id="PF06566">
    <property type="entry name" value="Chon_Sulph_att"/>
    <property type="match status" value="1"/>
</dbReference>
<feature type="compositionally biased region" description="Basic and acidic residues" evidence="1">
    <location>
        <begin position="588"/>
        <end position="597"/>
    </location>
</feature>
<protein>
    <submittedName>
        <fullName evidence="7">Chondroitin sulfate proteoglycan 5 isoform X2</fullName>
    </submittedName>
</protein>
<dbReference type="PANTHER" id="PTHR15381:SF1">
    <property type="entry name" value="CHONDROITIN SULFATE PROTEOGLYCAN 5"/>
    <property type="match status" value="1"/>
</dbReference>
<evidence type="ECO:0000313" key="6">
    <source>
        <dbReference type="Proteomes" id="UP000515140"/>
    </source>
</evidence>
<dbReference type="AlphaFoldDB" id="A0A6P5LGD6"/>
<dbReference type="PANTHER" id="PTHR15381">
    <property type="entry name" value="CHONDROITIN SULFATE PROTEOGLYCAN 5 -RELATED"/>
    <property type="match status" value="1"/>
</dbReference>
<feature type="compositionally biased region" description="Low complexity" evidence="1">
    <location>
        <begin position="38"/>
        <end position="49"/>
    </location>
</feature>
<feature type="compositionally biased region" description="Polar residues" evidence="1">
    <location>
        <begin position="350"/>
        <end position="362"/>
    </location>
</feature>
<feature type="compositionally biased region" description="Acidic residues" evidence="1">
    <location>
        <begin position="301"/>
        <end position="310"/>
    </location>
</feature>
<evidence type="ECO:0000313" key="7">
    <source>
        <dbReference type="RefSeq" id="XP_020854666.1"/>
    </source>
</evidence>
<feature type="region of interest" description="Disordered" evidence="1">
    <location>
        <begin position="322"/>
        <end position="363"/>
    </location>
</feature>
<organism evidence="6 7">
    <name type="scientific">Phascolarctos cinereus</name>
    <name type="common">Koala</name>
    <dbReference type="NCBI Taxonomy" id="38626"/>
    <lineage>
        <taxon>Eukaryota</taxon>
        <taxon>Metazoa</taxon>
        <taxon>Chordata</taxon>
        <taxon>Craniata</taxon>
        <taxon>Vertebrata</taxon>
        <taxon>Euteleostomi</taxon>
        <taxon>Mammalia</taxon>
        <taxon>Metatheria</taxon>
        <taxon>Diprotodontia</taxon>
        <taxon>Phascolarctidae</taxon>
        <taxon>Phascolarctos</taxon>
    </lineage>
</organism>
<evidence type="ECO:0000259" key="4">
    <source>
        <dbReference type="Pfam" id="PF06566"/>
    </source>
</evidence>
<dbReference type="InterPro" id="IPR010555">
    <property type="entry name" value="CSPG5_S_attach_dom"/>
</dbReference>
<evidence type="ECO:0000259" key="5">
    <source>
        <dbReference type="Pfam" id="PF06567"/>
    </source>
</evidence>
<dbReference type="CTD" id="10675"/>
<evidence type="ECO:0000256" key="1">
    <source>
        <dbReference type="SAM" id="MobiDB-lite"/>
    </source>
</evidence>
<evidence type="ECO:0000256" key="3">
    <source>
        <dbReference type="SAM" id="SignalP"/>
    </source>
</evidence>
<feature type="region of interest" description="Disordered" evidence="1">
    <location>
        <begin position="582"/>
        <end position="610"/>
    </location>
</feature>
<feature type="compositionally biased region" description="Acidic residues" evidence="1">
    <location>
        <begin position="256"/>
        <end position="265"/>
    </location>
</feature>
<keyword evidence="2" id="KW-0812">Transmembrane</keyword>
<dbReference type="InParanoid" id="A0A6P5LGD6"/>
<accession>A0A6P5LGD6</accession>
<feature type="region of interest" description="Disordered" evidence="1">
    <location>
        <begin position="38"/>
        <end position="105"/>
    </location>
</feature>
<feature type="transmembrane region" description="Helical" evidence="2">
    <location>
        <begin position="463"/>
        <end position="488"/>
    </location>
</feature>
<proteinExistence type="predicted"/>